<dbReference type="eggNOG" id="COG1874">
    <property type="taxonomic scope" value="Bacteria"/>
</dbReference>
<dbReference type="OrthoDB" id="2484600at2"/>
<dbReference type="STRING" id="452637.Oter_3131"/>
<dbReference type="EMBL" id="CP001032">
    <property type="protein sequence ID" value="ACB76411.1"/>
    <property type="molecule type" value="Genomic_DNA"/>
</dbReference>
<dbReference type="HOGENOM" id="CLU_020573_0_0_0"/>
<dbReference type="GO" id="GO:0005975">
    <property type="term" value="P:carbohydrate metabolic process"/>
    <property type="evidence" value="ECO:0007669"/>
    <property type="project" value="InterPro"/>
</dbReference>
<feature type="domain" description="Beta-galactosidase trimerisation" evidence="1">
    <location>
        <begin position="449"/>
        <end position="516"/>
    </location>
</feature>
<dbReference type="PROSITE" id="PS51318">
    <property type="entry name" value="TAT"/>
    <property type="match status" value="1"/>
</dbReference>
<evidence type="ECO:0000313" key="2">
    <source>
        <dbReference type="EMBL" id="ACB76411.1"/>
    </source>
</evidence>
<dbReference type="InterPro" id="IPR013738">
    <property type="entry name" value="Beta_galactosidase_Trimer"/>
</dbReference>
<evidence type="ECO:0000259" key="1">
    <source>
        <dbReference type="Pfam" id="PF08532"/>
    </source>
</evidence>
<proteinExistence type="predicted"/>
<organism evidence="2 3">
    <name type="scientific">Opitutus terrae (strain DSM 11246 / JCM 15787 / PB90-1)</name>
    <dbReference type="NCBI Taxonomy" id="452637"/>
    <lineage>
        <taxon>Bacteria</taxon>
        <taxon>Pseudomonadati</taxon>
        <taxon>Verrucomicrobiota</taxon>
        <taxon>Opitutia</taxon>
        <taxon>Opitutales</taxon>
        <taxon>Opitutaceae</taxon>
        <taxon>Opitutus</taxon>
    </lineage>
</organism>
<dbReference type="AlphaFoldDB" id="B1ZZK8"/>
<dbReference type="Proteomes" id="UP000007013">
    <property type="component" value="Chromosome"/>
</dbReference>
<dbReference type="Pfam" id="PF14871">
    <property type="entry name" value="GHL6"/>
    <property type="match status" value="1"/>
</dbReference>
<dbReference type="InterPro" id="IPR006311">
    <property type="entry name" value="TAT_signal"/>
</dbReference>
<dbReference type="RefSeq" id="WP_012375940.1">
    <property type="nucleotide sequence ID" value="NC_010571.1"/>
</dbReference>
<dbReference type="InterPro" id="IPR017853">
    <property type="entry name" value="GH"/>
</dbReference>
<name>B1ZZK8_OPITP</name>
<dbReference type="Pfam" id="PF08532">
    <property type="entry name" value="Glyco_hydro_42M"/>
    <property type="match status" value="1"/>
</dbReference>
<dbReference type="Gene3D" id="3.40.50.880">
    <property type="match status" value="1"/>
</dbReference>
<dbReference type="Gene3D" id="3.20.20.80">
    <property type="entry name" value="Glycosidases"/>
    <property type="match status" value="2"/>
</dbReference>
<dbReference type="CDD" id="cd03143">
    <property type="entry name" value="A4_beta-galactosidase_middle_domain"/>
    <property type="match status" value="1"/>
</dbReference>
<evidence type="ECO:0000313" key="3">
    <source>
        <dbReference type="Proteomes" id="UP000007013"/>
    </source>
</evidence>
<sequence length="754" mass="83434">MLPTPLLSRREFLVRGSVVVGGVALAPLLSRSAEPLGGTTVATASSDADLWFRRPLRILQTVLREIDARAYDPTAVVAYLQRAACNTLVVNGGGIVDFFPNPLPLANPVRFLQGRDVLGEISAACRAAGIRVIARVDFRGVEEPIYREHPDWFGVTAEGTPLTLDYTTPTLYAGCYNSYHRNEHAERFIRHLLKHYPLDGIWHNSIAVAGICYCPRCREGFRSAIGADLPVMSDASPAELDRYMLWKAATADRHVARMRATVKSFGADKAYAAEVFGSMFQSGGAIWSGIDLYSARDHFDFLIATAFISENNAELRYDEIFHSATLVRLMKSMTPDKEAVILYGDNGTSHRYIMDAPAETQVWLWEALSVGGRFWNCGFTGMHPDSTHDRRAAYNSVAAYEFVRDHEAVLAHHAPVANVGLFYSRATRQFYRTASAQGDRFGAAIQGTERALLEGHLPYDFIPDDQLTPERLARYRVVILPNVRCLSDAEIALFRDYVRAGGGLIATFATSLHDPAGQPRSDFGLADVFGCSFTGRSADTRKDTYQFIAQPQHPLVAPDSGRTELLLNYGTTLLCRAQPDAQVICTHVPTVNNQPPEKAWVESWSREFPTAIEHRFGAGRCLYFSNQPDQNTYDIGHPDARLLLERAVRHLAGDALPIAESRMPASVHVGLTRSLVAPQEFIVSFVNTTSAPVRPIREVLPVHDLSIALRLGGRLAEHQVLRAPAAAEVRADGEFVRVHLARLDDFSAVHLRIQ</sequence>
<reference evidence="2 3" key="1">
    <citation type="journal article" date="2011" name="J. Bacteriol.">
        <title>Genome sequence of the verrucomicrobium Opitutus terrae PB90-1, an abundant inhabitant of rice paddy soil ecosystems.</title>
        <authorList>
            <person name="van Passel M.W."/>
            <person name="Kant R."/>
            <person name="Palva A."/>
            <person name="Copeland A."/>
            <person name="Lucas S."/>
            <person name="Lapidus A."/>
            <person name="Glavina del Rio T."/>
            <person name="Pitluck S."/>
            <person name="Goltsman E."/>
            <person name="Clum A."/>
            <person name="Sun H."/>
            <person name="Schmutz J."/>
            <person name="Larimer F.W."/>
            <person name="Land M.L."/>
            <person name="Hauser L."/>
            <person name="Kyrpides N."/>
            <person name="Mikhailova N."/>
            <person name="Richardson P.P."/>
            <person name="Janssen P.H."/>
            <person name="de Vos W.M."/>
            <person name="Smidt H."/>
        </authorList>
    </citation>
    <scope>NUCLEOTIDE SEQUENCE [LARGE SCALE GENOMIC DNA]</scope>
    <source>
        <strain evidence="3">DSM 11246 / JCM 15787 / PB90-1</strain>
    </source>
</reference>
<dbReference type="SUPFAM" id="SSF52317">
    <property type="entry name" value="Class I glutamine amidotransferase-like"/>
    <property type="match status" value="1"/>
</dbReference>
<dbReference type="GO" id="GO:0004565">
    <property type="term" value="F:beta-galactosidase activity"/>
    <property type="evidence" value="ECO:0007669"/>
    <property type="project" value="InterPro"/>
</dbReference>
<keyword evidence="3" id="KW-1185">Reference proteome</keyword>
<accession>B1ZZK8</accession>
<protein>
    <recommendedName>
        <fullName evidence="1">Beta-galactosidase trimerisation domain-containing protein</fullName>
    </recommendedName>
</protein>
<gene>
    <name evidence="2" type="ordered locus">Oter_3131</name>
</gene>
<dbReference type="InterPro" id="IPR028212">
    <property type="entry name" value="GHL6"/>
</dbReference>
<dbReference type="KEGG" id="ote:Oter_3131"/>
<dbReference type="SUPFAM" id="SSF51445">
    <property type="entry name" value="(Trans)glycosidases"/>
    <property type="match status" value="1"/>
</dbReference>
<dbReference type="InterPro" id="IPR029062">
    <property type="entry name" value="Class_I_gatase-like"/>
</dbReference>